<proteinExistence type="predicted"/>
<name>A0ABZ2U8X5_ASHYP</name>
<feature type="transmembrane region" description="Helical" evidence="1">
    <location>
        <begin position="164"/>
        <end position="185"/>
    </location>
</feature>
<keyword evidence="3" id="KW-1185">Reference proteome</keyword>
<sequence>MIKDVTKKNVILVFIKSVFVLFIALTFWLPNNFIFGNFELYKFLLGLFICYITFFLIFPNFKKNKNIVKFLFFIETFVFILISLILISHFYIPKDGILFKISDLSHIICLVCIIHSITKLYVETILDDKNSILSFLTFIFYICLLSSSFYLLGAGTDLEKVIRYVLAIIFSIIFIYYIYYIYIGIRRILLIKKHRNIEE</sequence>
<reference evidence="2" key="1">
    <citation type="submission" date="2024-03" db="EMBL/GenBank/DDBJ databases">
        <title>The Complete Genome of 'Candidatus Phytoplasma fraxini' AshY1 from the Ash Yellows Group.</title>
        <authorList>
            <person name="Boehm J.W."/>
            <person name="Huettel B."/>
            <person name="Schneider B."/>
            <person name="Kube M."/>
        </authorList>
    </citation>
    <scope>NUCLEOTIDE SEQUENCE [LARGE SCALE GENOMIC DNA]</scope>
    <source>
        <strain evidence="2">AshY1</strain>
    </source>
</reference>
<evidence type="ECO:0000256" key="1">
    <source>
        <dbReference type="SAM" id="Phobius"/>
    </source>
</evidence>
<dbReference type="Proteomes" id="UP001484199">
    <property type="component" value="Chromosome"/>
</dbReference>
<feature type="transmembrane region" description="Helical" evidence="1">
    <location>
        <begin position="134"/>
        <end position="152"/>
    </location>
</feature>
<feature type="transmembrane region" description="Helical" evidence="1">
    <location>
        <begin position="9"/>
        <end position="28"/>
    </location>
</feature>
<gene>
    <name evidence="2" type="ORF">AshY1_04690</name>
</gene>
<organism evidence="2 3">
    <name type="scientific">Ash yellows phytoplasma</name>
    <dbReference type="NCBI Taxonomy" id="35780"/>
    <lineage>
        <taxon>Bacteria</taxon>
        <taxon>Bacillati</taxon>
        <taxon>Mycoplasmatota</taxon>
        <taxon>Mollicutes</taxon>
        <taxon>Acholeplasmatales</taxon>
        <taxon>Acholeplasmataceae</taxon>
        <taxon>Candidatus Phytoplasma</taxon>
        <taxon>16SrVII (Ash yellows group)</taxon>
    </lineage>
</organism>
<keyword evidence="1" id="KW-0472">Membrane</keyword>
<dbReference type="EMBL" id="CP146843">
    <property type="protein sequence ID" value="WYY26576.1"/>
    <property type="molecule type" value="Genomic_DNA"/>
</dbReference>
<evidence type="ECO:0000313" key="3">
    <source>
        <dbReference type="Proteomes" id="UP001484199"/>
    </source>
</evidence>
<feature type="transmembrane region" description="Helical" evidence="1">
    <location>
        <begin position="104"/>
        <end position="122"/>
    </location>
</feature>
<feature type="transmembrane region" description="Helical" evidence="1">
    <location>
        <begin position="70"/>
        <end position="92"/>
    </location>
</feature>
<keyword evidence="1" id="KW-0812">Transmembrane</keyword>
<feature type="transmembrane region" description="Helical" evidence="1">
    <location>
        <begin position="40"/>
        <end position="58"/>
    </location>
</feature>
<accession>A0ABZ2U8X5</accession>
<evidence type="ECO:0000313" key="2">
    <source>
        <dbReference type="EMBL" id="WYY26576.1"/>
    </source>
</evidence>
<protein>
    <submittedName>
        <fullName evidence="2">Uncharacterized protein</fullName>
    </submittedName>
</protein>
<keyword evidence="1" id="KW-1133">Transmembrane helix</keyword>